<dbReference type="Gene3D" id="3.10.620.30">
    <property type="match status" value="1"/>
</dbReference>
<keyword evidence="1" id="KW-0732">Signal</keyword>
<accession>A0ABU0YUU5</accession>
<sequence>MPICRWFIWMIAAAVLASGGAAEAKSYPPLFGTKEIGSANWNFKKGVVPEWRGMLGRWKSGAPCESKICTSKNWAALVSQVKGAGDPMAQIKAANALMNKNPYIEDQNNWGKTEFWATSYEYLKKSGDCEDYSIAKYMLLKEAGIPIENMRIFSVRVRSLGGIGHAILVVYQGNKAWVLDNRTPSVMDASLIKLEFQPVMSLNENQWWYHLPGK</sequence>
<proteinExistence type="predicted"/>
<feature type="signal peptide" evidence="1">
    <location>
        <begin position="1"/>
        <end position="24"/>
    </location>
</feature>
<feature type="chain" id="PRO_5047414598" evidence="1">
    <location>
        <begin position="25"/>
        <end position="214"/>
    </location>
</feature>
<evidence type="ECO:0000313" key="3">
    <source>
        <dbReference type="Proteomes" id="UP001230156"/>
    </source>
</evidence>
<gene>
    <name evidence="2" type="ORF">Q8A70_27685</name>
</gene>
<dbReference type="EMBL" id="JAUYVI010000012">
    <property type="protein sequence ID" value="MDQ7251499.1"/>
    <property type="molecule type" value="Genomic_DNA"/>
</dbReference>
<evidence type="ECO:0000313" key="2">
    <source>
        <dbReference type="EMBL" id="MDQ7251499.1"/>
    </source>
</evidence>
<reference evidence="3" key="1">
    <citation type="submission" date="2023-08" db="EMBL/GenBank/DDBJ databases">
        <title>Rhodospirillaceae gen. nov., a novel taxon isolated from the Yangtze River Yuezi River estuary sludge.</title>
        <authorList>
            <person name="Ruan L."/>
        </authorList>
    </citation>
    <scope>NUCLEOTIDE SEQUENCE [LARGE SCALE GENOMIC DNA]</scope>
    <source>
        <strain evidence="3">R-7</strain>
    </source>
</reference>
<dbReference type="Proteomes" id="UP001230156">
    <property type="component" value="Unassembled WGS sequence"/>
</dbReference>
<organism evidence="2 3">
    <name type="scientific">Dongia sedimenti</name>
    <dbReference type="NCBI Taxonomy" id="3064282"/>
    <lineage>
        <taxon>Bacteria</taxon>
        <taxon>Pseudomonadati</taxon>
        <taxon>Pseudomonadota</taxon>
        <taxon>Alphaproteobacteria</taxon>
        <taxon>Rhodospirillales</taxon>
        <taxon>Dongiaceae</taxon>
        <taxon>Dongia</taxon>
    </lineage>
</organism>
<dbReference type="Pfam" id="PF06035">
    <property type="entry name" value="Peptidase_C93"/>
    <property type="match status" value="1"/>
</dbReference>
<name>A0ABU0YUU5_9PROT</name>
<protein>
    <submittedName>
        <fullName evidence="2">Transglutaminase-like cysteine peptidase</fullName>
    </submittedName>
</protein>
<evidence type="ECO:0000256" key="1">
    <source>
        <dbReference type="SAM" id="SignalP"/>
    </source>
</evidence>
<dbReference type="PANTHER" id="PTHR39327:SF1">
    <property type="entry name" value="BLR5470 PROTEIN"/>
    <property type="match status" value="1"/>
</dbReference>
<dbReference type="InterPro" id="IPR010319">
    <property type="entry name" value="Transglutaminase-like_Cys_pept"/>
</dbReference>
<dbReference type="PANTHER" id="PTHR39327">
    <property type="match status" value="1"/>
</dbReference>
<keyword evidence="3" id="KW-1185">Reference proteome</keyword>
<comment type="caution">
    <text evidence="2">The sequence shown here is derived from an EMBL/GenBank/DDBJ whole genome shotgun (WGS) entry which is preliminary data.</text>
</comment>
<dbReference type="RefSeq" id="WP_379961935.1">
    <property type="nucleotide sequence ID" value="NZ_JAUYVI010000012.1"/>
</dbReference>